<feature type="compositionally biased region" description="Basic and acidic residues" evidence="1">
    <location>
        <begin position="866"/>
        <end position="879"/>
    </location>
</feature>
<feature type="region of interest" description="Disordered" evidence="1">
    <location>
        <begin position="149"/>
        <end position="176"/>
    </location>
</feature>
<reference evidence="2" key="1">
    <citation type="submission" date="2020-03" db="EMBL/GenBank/DDBJ databases">
        <title>Site-based positive gene gene selection in Geosmithia morbida across the United States reveals a broad range of putative effectors and factors for local host and environmental adapation.</title>
        <authorList>
            <person name="Onufrak A."/>
            <person name="Murdoch R.W."/>
            <person name="Gazis R."/>
            <person name="Huff M."/>
            <person name="Staton M."/>
            <person name="Klingeman W."/>
            <person name="Hadziabdic D."/>
        </authorList>
    </citation>
    <scope>NUCLEOTIDE SEQUENCE</scope>
    <source>
        <strain evidence="2">1262</strain>
    </source>
</reference>
<feature type="region of interest" description="Disordered" evidence="1">
    <location>
        <begin position="78"/>
        <end position="117"/>
    </location>
</feature>
<sequence>MTPTRPVPSRAALHALRGLVFTTSCSVILLAEERRRRTKLARTAIDNARKLHTVKAQRRPIAMLEASRHADSDLELLATDERTINPLPRRKRRQRPAPTTTETHSETGPPPVTSRMGTNEHAVKIASAYDTRHSLDLVLAASHAAASRYYNPTNLPPSAPERRLSSASLSTPDLDRPHIMAAPGLSMPRDLTTVRALGSVPERRDSESGPLVTDVLSFLDSRDPHGQPATGIRLLECLLERLELASPIPKETVATYQGLALDIVGRITPQRSTSRSERESMSKLRFYAMRLLRTATHLDGIPLRRALDALMPMYRDVPEFIVPVMQWLSEARNNAGMRDFLHYLADGTHSDYVLDYPAVLELLRIHHKRYGKLADTRLVYRELVDAGVSEVTSAPEDMEYEIHSLFLQLSSRSSVYDSIYALAGRSTSIEDELRALGKVKGQEPEQLKFILRRLTDICSGRVAPEAFEDVLRTVASKHALPLKGRWLYPVLQHHSKRLDREAMLSFLQFALDHGYKPTDKFFYKICHLWRKQWNMSEESIQQLYEALRETMPNLSAPVDSVGGTAKQEDWEAMYIRSATRVDPEGSVDAKALASLQKDALAGRWDRVWTRYATAEQPPSLGALRLGVIARLKLDGGSTARTSQLMADAHSQGLDISQAMTPLLLAQIAEGRDAGELVRSSLDQGITLHDMVYNKAARALSAGGKLDAAVAVCNSAAAENGAGDACYSGFNFANLVFSYTGLYQYEQLTRLLSGFRSEKRWWAGSTVAMEAVKHSMKTVARRLTTARGAHNVRRGEAMLGKLSDAYYHCRQCKADAAGAVFRSSTARTVSPSDPDRARREQQPKTTDGAEAATAPPAASAAPAAPHPQRDTRPQWRRGADQDEDELSLAV</sequence>
<feature type="compositionally biased region" description="Acidic residues" evidence="1">
    <location>
        <begin position="880"/>
        <end position="889"/>
    </location>
</feature>
<gene>
    <name evidence="2" type="ORF">GMORB2_0292</name>
</gene>
<dbReference type="Proteomes" id="UP000749293">
    <property type="component" value="Unassembled WGS sequence"/>
</dbReference>
<protein>
    <submittedName>
        <fullName evidence="2">Uncharacterized protein</fullName>
    </submittedName>
</protein>
<evidence type="ECO:0000313" key="3">
    <source>
        <dbReference type="Proteomes" id="UP000749293"/>
    </source>
</evidence>
<feature type="compositionally biased region" description="Low complexity" evidence="1">
    <location>
        <begin position="848"/>
        <end position="862"/>
    </location>
</feature>
<comment type="caution">
    <text evidence="2">The sequence shown here is derived from an EMBL/GenBank/DDBJ whole genome shotgun (WGS) entry which is preliminary data.</text>
</comment>
<dbReference type="OrthoDB" id="185373at2759"/>
<feature type="region of interest" description="Disordered" evidence="1">
    <location>
        <begin position="822"/>
        <end position="889"/>
    </location>
</feature>
<feature type="compositionally biased region" description="Basic and acidic residues" evidence="1">
    <location>
        <begin position="832"/>
        <end position="841"/>
    </location>
</feature>
<proteinExistence type="predicted"/>
<dbReference type="EMBL" id="JAANYQ010000001">
    <property type="protein sequence ID" value="KAF4126556.1"/>
    <property type="molecule type" value="Genomic_DNA"/>
</dbReference>
<accession>A0A9P5D7E6</accession>
<evidence type="ECO:0000256" key="1">
    <source>
        <dbReference type="SAM" id="MobiDB-lite"/>
    </source>
</evidence>
<organism evidence="2 3">
    <name type="scientific">Geosmithia morbida</name>
    <dbReference type="NCBI Taxonomy" id="1094350"/>
    <lineage>
        <taxon>Eukaryota</taxon>
        <taxon>Fungi</taxon>
        <taxon>Dikarya</taxon>
        <taxon>Ascomycota</taxon>
        <taxon>Pezizomycotina</taxon>
        <taxon>Sordariomycetes</taxon>
        <taxon>Hypocreomycetidae</taxon>
        <taxon>Hypocreales</taxon>
        <taxon>Bionectriaceae</taxon>
        <taxon>Geosmithia</taxon>
    </lineage>
</organism>
<dbReference type="RefSeq" id="XP_035325208.1">
    <property type="nucleotide sequence ID" value="XM_035462278.1"/>
</dbReference>
<name>A0A9P5D7E6_9HYPO</name>
<keyword evidence="3" id="KW-1185">Reference proteome</keyword>
<dbReference type="AlphaFoldDB" id="A0A9P5D7E6"/>
<evidence type="ECO:0000313" key="2">
    <source>
        <dbReference type="EMBL" id="KAF4126556.1"/>
    </source>
</evidence>
<dbReference type="GeneID" id="55966522"/>